<dbReference type="InterPro" id="IPR029058">
    <property type="entry name" value="AB_hydrolase_fold"/>
</dbReference>
<dbReference type="EMBL" id="KZ348513">
    <property type="protein sequence ID" value="PIO66093.1"/>
    <property type="molecule type" value="Genomic_DNA"/>
</dbReference>
<evidence type="ECO:0000313" key="1">
    <source>
        <dbReference type="EMBL" id="PIO66093.1"/>
    </source>
</evidence>
<proteinExistence type="predicted"/>
<evidence type="ECO:0000313" key="2">
    <source>
        <dbReference type="Proteomes" id="UP000230423"/>
    </source>
</evidence>
<accession>A0A2G9U788</accession>
<dbReference type="Proteomes" id="UP000230423">
    <property type="component" value="Unassembled WGS sequence"/>
</dbReference>
<dbReference type="AlphaFoldDB" id="A0A2G9U788"/>
<sequence length="222" mass="25708">MKKILKWFEREIGRFNKFHKYKMRSFRLKVEGREGQLPASEKKEKKLSKTLKLKALSTVNSKVHSHRWDSMAQDDLPAMIDQALLVSGRKYVYYSRIPVYFSHFPAGTSSLNMLHWVQMVRTGATARLDRGMETNKAMYGQETPPAYNFRDIPKIPIYLFSGGNDWIADDDDTYGSLLPLIGSIIQQHTHLPNYNHFDFVFGLRATADVYKPIMSLIQKSLQ</sequence>
<name>A0A2G9U788_TELCI</name>
<keyword evidence="2" id="KW-1185">Reference proteome</keyword>
<dbReference type="SUPFAM" id="SSF53474">
    <property type="entry name" value="alpha/beta-Hydrolases"/>
    <property type="match status" value="1"/>
</dbReference>
<dbReference type="Gene3D" id="3.40.50.1820">
    <property type="entry name" value="alpha/beta hydrolase"/>
    <property type="match status" value="1"/>
</dbReference>
<dbReference type="PANTHER" id="PTHR11005">
    <property type="entry name" value="LYSOSOMAL ACID LIPASE-RELATED"/>
    <property type="match status" value="1"/>
</dbReference>
<gene>
    <name evidence="1" type="ORF">TELCIR_12208</name>
</gene>
<reference evidence="1 2" key="1">
    <citation type="submission" date="2015-09" db="EMBL/GenBank/DDBJ databases">
        <title>Draft genome of the parasitic nematode Teladorsagia circumcincta isolate WARC Sus (inbred).</title>
        <authorList>
            <person name="Mitreva M."/>
        </authorList>
    </citation>
    <scope>NUCLEOTIDE SEQUENCE [LARGE SCALE GENOMIC DNA]</scope>
    <source>
        <strain evidence="1 2">S</strain>
    </source>
</reference>
<organism evidence="1 2">
    <name type="scientific">Teladorsagia circumcincta</name>
    <name type="common">Brown stomach worm</name>
    <name type="synonym">Ostertagia circumcincta</name>
    <dbReference type="NCBI Taxonomy" id="45464"/>
    <lineage>
        <taxon>Eukaryota</taxon>
        <taxon>Metazoa</taxon>
        <taxon>Ecdysozoa</taxon>
        <taxon>Nematoda</taxon>
        <taxon>Chromadorea</taxon>
        <taxon>Rhabditida</taxon>
        <taxon>Rhabditina</taxon>
        <taxon>Rhabditomorpha</taxon>
        <taxon>Strongyloidea</taxon>
        <taxon>Trichostrongylidae</taxon>
        <taxon>Teladorsagia</taxon>
    </lineage>
</organism>
<protein>
    <submittedName>
        <fullName evidence="1">Uncharacterized protein</fullName>
    </submittedName>
</protein>
<dbReference type="OrthoDB" id="9974421at2759"/>